<keyword evidence="6" id="KW-1015">Disulfide bond</keyword>
<dbReference type="OrthoDB" id="5973910at2759"/>
<evidence type="ECO:0000259" key="13">
    <source>
        <dbReference type="PROSITE" id="PS51145"/>
    </source>
</evidence>
<comment type="function">
    <text evidence="10">Receptor for netrin required for axon guidance. Mediates axon repulsion of neuronal growth cones in the developing nervous system upon ligand binding.</text>
</comment>
<dbReference type="SMART" id="SM00218">
    <property type="entry name" value="ZU5"/>
    <property type="match status" value="1"/>
</dbReference>
<evidence type="ECO:0000256" key="1">
    <source>
        <dbReference type="ARBA" id="ARBA00004479"/>
    </source>
</evidence>
<comment type="subcellular location">
    <subcellularLocation>
        <location evidence="10">Cell membrane</location>
        <topology evidence="10">Single-pass type I membrane protein</topology>
    </subcellularLocation>
    <subcellularLocation>
        <location evidence="1">Membrane</location>
        <topology evidence="1">Single-pass type I membrane protein</topology>
    </subcellularLocation>
</comment>
<feature type="domain" description="ZU5" evidence="13">
    <location>
        <begin position="740"/>
        <end position="846"/>
    </location>
</feature>
<dbReference type="InterPro" id="IPR036179">
    <property type="entry name" value="Ig-like_dom_sf"/>
</dbReference>
<dbReference type="SUPFAM" id="SSF47986">
    <property type="entry name" value="DEATH domain"/>
    <property type="match status" value="1"/>
</dbReference>
<comment type="caution">
    <text evidence="14">The sequence shown here is derived from an EMBL/GenBank/DDBJ whole genome shotgun (WGS) entry which is preliminary data.</text>
</comment>
<proteinExistence type="inferred from homology"/>
<reference evidence="14" key="1">
    <citation type="submission" date="2019-05" db="EMBL/GenBank/DDBJ databases">
        <title>Annotation for the trematode Paragonimus heterotremus.</title>
        <authorList>
            <person name="Choi Y.-J."/>
        </authorList>
    </citation>
    <scope>NUCLEOTIDE SEQUENCE</scope>
    <source>
        <strain evidence="14">LC</strain>
    </source>
</reference>
<dbReference type="Pfam" id="PF25609">
    <property type="entry name" value="Unc5_NetrinR_N"/>
    <property type="match status" value="1"/>
</dbReference>
<dbReference type="InterPro" id="IPR013783">
    <property type="entry name" value="Ig-like_fold"/>
</dbReference>
<dbReference type="InterPro" id="IPR033772">
    <property type="entry name" value="UPA"/>
</dbReference>
<feature type="chain" id="PRO_5035337341" description="Netrin receptor UNC5" evidence="10">
    <location>
        <begin position="29"/>
        <end position="1223"/>
    </location>
</feature>
<evidence type="ECO:0000256" key="9">
    <source>
        <dbReference type="ARBA" id="ARBA00023319"/>
    </source>
</evidence>
<comment type="similarity">
    <text evidence="2 10">Belongs to the unc-5 family.</text>
</comment>
<sequence>MSFSAVKHPVVSSPLLFFSLTLFFAVDSQKDLVQPDETHLEGVPFFIQHPKPLYYTMKGHPATIECVAEPVSHAVIECAEQVIPYKGPEDSGRLKVTRFDSENRPNPEGKRWKLELQVRAKEVEEWFDSYACRCEAWNKVVELQRPKKVVSQEAIIVEAYLERKFQLEPVSTDLTIGKRLVLTCIAPKGKPDPEVYWLKDGKRVNRETFPQMLINDYDHLIIENVTVHDGGNYTCVAECLGLEYRYATAKVTILSAVSMTTSPPEKPGSYSDSWTEWRPCVWLISPSTSPICQQSRYRACSPDWSNKSAIKEKSAELIKTDSPLRAFKDYCPQPWIQTRNCSLAECTATTNTRELNTKIGASTISEISDFHHPLRTREIIVYVCIFLSLAIVLGIIAVVIAGRRGIHCTNGSFPIYNCCFQERNSFSTRKNGLLNKDPLLMNDFKQSNMTIKNLRAHEPGQFTNDGRFVNGHLTMNEPQPMFVQYNEPANSMCSRYPTSLYGLPTDLMGFQNLLQPGSVKNGNLIVSSQSLIPIVCGEPTSQLTKPLISMNSSCHPNVSVGLGNQAESTLETHYLLTNANATSTNAMPIATIPPETNVQNNVIVPNAEFGSFSPKLPYTNQSPPKASSGNEVQDENLKLPQTFSGSAVSSLFTDSSAGHSSVNTTTNTTAIGSRNADSSNGSPCLPINNYLQPINNGIPQLEHNDLPNAVYDTHSRQSSSLYHYMSPDEIYKEELQDLDALISTAVTEKGGVLRLKESGVALYIPQGAVRSNMQEHVYLAVCRDDRQRPVLRDTQTLLSPVVQFGPANIRLLTHVIMTLPHCAELDDTCWFIRLLAMSTKADIEQAGQTRLEKLMDNSALYATTNIMKIDDDGAIPMDTNQEPGQWHEVFSIGFKAPGISWSESSAGVVCHLSRRTAHVIIQHPQRFCLVGESAGQVLDQRQKSLPMDPVAKHPVFNHLPAVKTLRLAAFSGRLTPTMDYNIRVYVLPDTLDALEHVLRVERQSDGHLVDKTRSFRFQDNGAGMFFQIGELSSGWRSRLHDKTQEIPFRHIWCGTQMSTLHCAFSLEHVDLTQMSVSCQIVVFQGTNRSQSETLHISSDAMMASFKVATDELSQSVVLWHRWNKLHVQVSSPSEQIPLNLKKQIILAIESTPTGWVDLAKQMGFECLISQLNGTDCPTRQLLEIWESIHPNGLGLNKLKFALQNIGRSEYANLLTMEQMVTWD</sequence>
<dbReference type="PANTHER" id="PTHR12582">
    <property type="entry name" value="NETRIN RECEPTOR UNC5"/>
    <property type="match status" value="1"/>
</dbReference>
<keyword evidence="5 10" id="KW-0472">Membrane</keyword>
<evidence type="ECO:0000256" key="4">
    <source>
        <dbReference type="ARBA" id="ARBA00022729"/>
    </source>
</evidence>
<keyword evidence="9 10" id="KW-0393">Immunoglobulin domain</keyword>
<dbReference type="PROSITE" id="PS51145">
    <property type="entry name" value="ZU5"/>
    <property type="match status" value="1"/>
</dbReference>
<feature type="region of interest" description="Disordered" evidence="11">
    <location>
        <begin position="654"/>
        <end position="680"/>
    </location>
</feature>
<evidence type="ECO:0000256" key="7">
    <source>
        <dbReference type="ARBA" id="ARBA00023170"/>
    </source>
</evidence>
<dbReference type="PANTHER" id="PTHR12582:SF47">
    <property type="entry name" value="NETRIN RECEPTOR UNC-5"/>
    <property type="match status" value="1"/>
</dbReference>
<evidence type="ECO:0000256" key="8">
    <source>
        <dbReference type="ARBA" id="ARBA00023180"/>
    </source>
</evidence>
<dbReference type="InterPro" id="IPR003599">
    <property type="entry name" value="Ig_sub"/>
</dbReference>
<dbReference type="InterPro" id="IPR011029">
    <property type="entry name" value="DEATH-like_dom_sf"/>
</dbReference>
<dbReference type="Proteomes" id="UP000748531">
    <property type="component" value="Unassembled WGS sequence"/>
</dbReference>
<dbReference type="Gene3D" id="1.10.533.10">
    <property type="entry name" value="Death Domain, Fas"/>
    <property type="match status" value="1"/>
</dbReference>
<evidence type="ECO:0000256" key="2">
    <source>
        <dbReference type="ARBA" id="ARBA00009844"/>
    </source>
</evidence>
<keyword evidence="15" id="KW-1185">Reference proteome</keyword>
<dbReference type="InterPro" id="IPR000906">
    <property type="entry name" value="ZU5_dom"/>
</dbReference>
<protein>
    <recommendedName>
        <fullName evidence="10">Netrin receptor UNC5</fullName>
    </recommendedName>
</protein>
<dbReference type="AlphaFoldDB" id="A0A8J4TLQ8"/>
<evidence type="ECO:0000313" key="15">
    <source>
        <dbReference type="Proteomes" id="UP000748531"/>
    </source>
</evidence>
<dbReference type="SMART" id="SM00409">
    <property type="entry name" value="IG"/>
    <property type="match status" value="1"/>
</dbReference>
<keyword evidence="3 10" id="KW-0217">Developmental protein</keyword>
<organism evidence="14 15">
    <name type="scientific">Paragonimus heterotremus</name>
    <dbReference type="NCBI Taxonomy" id="100268"/>
    <lineage>
        <taxon>Eukaryota</taxon>
        <taxon>Metazoa</taxon>
        <taxon>Spiralia</taxon>
        <taxon>Lophotrochozoa</taxon>
        <taxon>Platyhelminthes</taxon>
        <taxon>Trematoda</taxon>
        <taxon>Digenea</taxon>
        <taxon>Plagiorchiida</taxon>
        <taxon>Troglotremata</taxon>
        <taxon>Troglotrematidae</taxon>
        <taxon>Paragonimus</taxon>
    </lineage>
</organism>
<evidence type="ECO:0000256" key="10">
    <source>
        <dbReference type="RuleBase" id="RU367033"/>
    </source>
</evidence>
<dbReference type="InterPro" id="IPR037936">
    <property type="entry name" value="UNC5A-D"/>
</dbReference>
<dbReference type="SMART" id="SM00408">
    <property type="entry name" value="IGc2"/>
    <property type="match status" value="1"/>
</dbReference>
<evidence type="ECO:0000259" key="12">
    <source>
        <dbReference type="PROSITE" id="PS50835"/>
    </source>
</evidence>
<dbReference type="InterPro" id="IPR007110">
    <property type="entry name" value="Ig-like_dom"/>
</dbReference>
<dbReference type="Gene3D" id="2.60.220.30">
    <property type="match status" value="1"/>
</dbReference>
<evidence type="ECO:0000256" key="6">
    <source>
        <dbReference type="ARBA" id="ARBA00023157"/>
    </source>
</evidence>
<dbReference type="EMBL" id="LUCH01000774">
    <property type="protein sequence ID" value="KAF5404341.1"/>
    <property type="molecule type" value="Genomic_DNA"/>
</dbReference>
<keyword evidence="8" id="KW-0325">Glycoprotein</keyword>
<evidence type="ECO:0000256" key="5">
    <source>
        <dbReference type="ARBA" id="ARBA00023136"/>
    </source>
</evidence>
<name>A0A8J4TLQ8_9TREM</name>
<dbReference type="GO" id="GO:0005042">
    <property type="term" value="F:netrin receptor activity"/>
    <property type="evidence" value="ECO:0007669"/>
    <property type="project" value="UniProtKB-UniRule"/>
</dbReference>
<dbReference type="Pfam" id="PF17217">
    <property type="entry name" value="UPA"/>
    <property type="match status" value="1"/>
</dbReference>
<accession>A0A8J4TLQ8</accession>
<evidence type="ECO:0000313" key="14">
    <source>
        <dbReference type="EMBL" id="KAF5404341.1"/>
    </source>
</evidence>
<evidence type="ECO:0000256" key="11">
    <source>
        <dbReference type="SAM" id="MobiDB-lite"/>
    </source>
</evidence>
<keyword evidence="10" id="KW-0812">Transmembrane</keyword>
<dbReference type="Gene3D" id="2.60.40.10">
    <property type="entry name" value="Immunoglobulins"/>
    <property type="match status" value="2"/>
</dbReference>
<dbReference type="PROSITE" id="PS50835">
    <property type="entry name" value="IG_LIKE"/>
    <property type="match status" value="1"/>
</dbReference>
<dbReference type="Pfam" id="PF00791">
    <property type="entry name" value="ZU5"/>
    <property type="match status" value="1"/>
</dbReference>
<dbReference type="InterPro" id="IPR057755">
    <property type="entry name" value="UNC5A-D-like_N"/>
</dbReference>
<dbReference type="InterPro" id="IPR003598">
    <property type="entry name" value="Ig_sub2"/>
</dbReference>
<keyword evidence="10" id="KW-1133">Transmembrane helix</keyword>
<dbReference type="Pfam" id="PF13927">
    <property type="entry name" value="Ig_3"/>
    <property type="match status" value="1"/>
</dbReference>
<evidence type="ECO:0000256" key="3">
    <source>
        <dbReference type="ARBA" id="ARBA00022473"/>
    </source>
</evidence>
<dbReference type="SUPFAM" id="SSF48726">
    <property type="entry name" value="Immunoglobulin"/>
    <property type="match status" value="1"/>
</dbReference>
<dbReference type="GO" id="GO:0005886">
    <property type="term" value="C:plasma membrane"/>
    <property type="evidence" value="ECO:0007669"/>
    <property type="project" value="UniProtKB-SubCell"/>
</dbReference>
<keyword evidence="4 10" id="KW-0732">Signal</keyword>
<keyword evidence="7 10" id="KW-0675">Receptor</keyword>
<feature type="signal peptide" evidence="10">
    <location>
        <begin position="1"/>
        <end position="28"/>
    </location>
</feature>
<feature type="transmembrane region" description="Helical" evidence="10">
    <location>
        <begin position="379"/>
        <end position="401"/>
    </location>
</feature>
<gene>
    <name evidence="14" type="ORF">PHET_02120</name>
</gene>
<feature type="domain" description="Ig-like" evidence="12">
    <location>
        <begin position="146"/>
        <end position="252"/>
    </location>
</feature>